<accession>A0A5P2USG7</accession>
<keyword evidence="4" id="KW-1185">Reference proteome</keyword>
<organism evidence="3 4">
    <name type="scientific">Streptomyces subrutilus</name>
    <dbReference type="NCBI Taxonomy" id="36818"/>
    <lineage>
        <taxon>Bacteria</taxon>
        <taxon>Bacillati</taxon>
        <taxon>Actinomycetota</taxon>
        <taxon>Actinomycetes</taxon>
        <taxon>Kitasatosporales</taxon>
        <taxon>Streptomycetaceae</taxon>
        <taxon>Streptomyces</taxon>
    </lineage>
</organism>
<feature type="compositionally biased region" description="Low complexity" evidence="1">
    <location>
        <begin position="79"/>
        <end position="92"/>
    </location>
</feature>
<reference evidence="2" key="1">
    <citation type="journal article" date="2014" name="Int. J. Syst. Evol. Microbiol.">
        <title>Complete genome sequence of Corynebacterium casei LMG S-19264T (=DSM 44701T), isolated from a smear-ripened cheese.</title>
        <authorList>
            <consortium name="US DOE Joint Genome Institute (JGI-PGF)"/>
            <person name="Walter F."/>
            <person name="Albersmeier A."/>
            <person name="Kalinowski J."/>
            <person name="Ruckert C."/>
        </authorList>
    </citation>
    <scope>NUCLEOTIDE SEQUENCE</scope>
    <source>
        <strain evidence="2">JCM 4834</strain>
    </source>
</reference>
<gene>
    <name evidence="3" type="ORF">CP968_31955</name>
    <name evidence="2" type="ORF">GCM10010371_67210</name>
</gene>
<dbReference type="KEGG" id="ssub:CP968_31955"/>
<proteinExistence type="predicted"/>
<dbReference type="EMBL" id="BMVX01000047">
    <property type="protein sequence ID" value="GGZ98063.1"/>
    <property type="molecule type" value="Genomic_DNA"/>
</dbReference>
<reference evidence="3 4" key="2">
    <citation type="submission" date="2017-09" db="EMBL/GenBank/DDBJ databases">
        <authorList>
            <person name="Lee N."/>
            <person name="Cho B.-K."/>
        </authorList>
    </citation>
    <scope>NUCLEOTIDE SEQUENCE [LARGE SCALE GENOMIC DNA]</scope>
    <source>
        <strain evidence="3 4">ATCC 27467</strain>
    </source>
</reference>
<dbReference type="Proteomes" id="UP000326831">
    <property type="component" value="Chromosome"/>
</dbReference>
<feature type="region of interest" description="Disordered" evidence="1">
    <location>
        <begin position="70"/>
        <end position="110"/>
    </location>
</feature>
<dbReference type="Proteomes" id="UP000634660">
    <property type="component" value="Unassembled WGS sequence"/>
</dbReference>
<sequence length="110" mass="12158">MRQVGEQYTAETARSTPTVHDTPHCGHQALTPAFTVSVRALARRIRRQCLERHAVSQNTAVTFAFGINGFPHPRHRRGPPSSFATATSRSRTIFPMPPPYAGSFKAEGRT</sequence>
<evidence type="ECO:0000313" key="3">
    <source>
        <dbReference type="EMBL" id="QEU82272.1"/>
    </source>
</evidence>
<protein>
    <submittedName>
        <fullName evidence="3">Uncharacterized protein</fullName>
    </submittedName>
</protein>
<feature type="compositionally biased region" description="Polar residues" evidence="1">
    <location>
        <begin position="9"/>
        <end position="19"/>
    </location>
</feature>
<evidence type="ECO:0000313" key="4">
    <source>
        <dbReference type="Proteomes" id="UP000326831"/>
    </source>
</evidence>
<name>A0A5P2USG7_9ACTN</name>
<evidence type="ECO:0000313" key="2">
    <source>
        <dbReference type="EMBL" id="GGZ98063.1"/>
    </source>
</evidence>
<dbReference type="AlphaFoldDB" id="A0A5P2USG7"/>
<evidence type="ECO:0000256" key="1">
    <source>
        <dbReference type="SAM" id="MobiDB-lite"/>
    </source>
</evidence>
<dbReference type="EMBL" id="CP023701">
    <property type="protein sequence ID" value="QEU82272.1"/>
    <property type="molecule type" value="Genomic_DNA"/>
</dbReference>
<reference evidence="2" key="3">
    <citation type="submission" date="2020-09" db="EMBL/GenBank/DDBJ databases">
        <authorList>
            <person name="Sun Q."/>
            <person name="Ohkuma M."/>
        </authorList>
    </citation>
    <scope>NUCLEOTIDE SEQUENCE</scope>
    <source>
        <strain evidence="2">JCM 4834</strain>
    </source>
</reference>
<feature type="region of interest" description="Disordered" evidence="1">
    <location>
        <begin position="1"/>
        <end position="27"/>
    </location>
</feature>